<evidence type="ECO:0000313" key="4">
    <source>
        <dbReference type="EMBL" id="TCL65971.1"/>
    </source>
</evidence>
<keyword evidence="5" id="KW-1185">Reference proteome</keyword>
<dbReference type="Gene3D" id="3.40.50.2300">
    <property type="match status" value="2"/>
</dbReference>
<dbReference type="PROSITE" id="PS51257">
    <property type="entry name" value="PROKAR_LIPOPROTEIN"/>
    <property type="match status" value="1"/>
</dbReference>
<dbReference type="EMBL" id="SLUN01000016">
    <property type="protein sequence ID" value="TCL65971.1"/>
    <property type="molecule type" value="Genomic_DNA"/>
</dbReference>
<accession>A0A4R1RIP4</accession>
<dbReference type="Pfam" id="PF13407">
    <property type="entry name" value="Peripla_BP_4"/>
    <property type="match status" value="1"/>
</dbReference>
<dbReference type="PANTHER" id="PTHR30036:SF1">
    <property type="entry name" value="D-XYLOSE-BINDING PERIPLASMIC PROTEIN"/>
    <property type="match status" value="1"/>
</dbReference>
<keyword evidence="2" id="KW-0732">Signal</keyword>
<evidence type="ECO:0000313" key="5">
    <source>
        <dbReference type="Proteomes" id="UP000295008"/>
    </source>
</evidence>
<dbReference type="InterPro" id="IPR050555">
    <property type="entry name" value="Bact_Solute-Bind_Prot2"/>
</dbReference>
<evidence type="ECO:0000256" key="1">
    <source>
        <dbReference type="ARBA" id="ARBA00004196"/>
    </source>
</evidence>
<feature type="domain" description="Periplasmic binding protein" evidence="3">
    <location>
        <begin position="42"/>
        <end position="298"/>
    </location>
</feature>
<dbReference type="OrthoDB" id="9769193at2"/>
<dbReference type="PANTHER" id="PTHR30036">
    <property type="entry name" value="D-XYLOSE-BINDING PERIPLASMIC PROTEIN"/>
    <property type="match status" value="1"/>
</dbReference>
<reference evidence="4 5" key="1">
    <citation type="submission" date="2019-03" db="EMBL/GenBank/DDBJ databases">
        <title>Genomic Encyclopedia of Type Strains, Phase IV (KMG-IV): sequencing the most valuable type-strain genomes for metagenomic binning, comparative biology and taxonomic classification.</title>
        <authorList>
            <person name="Goeker M."/>
        </authorList>
    </citation>
    <scope>NUCLEOTIDE SEQUENCE [LARGE SCALE GENOMIC DNA]</scope>
    <source>
        <strain evidence="4 5">LX-B</strain>
    </source>
</reference>
<dbReference type="InterPro" id="IPR025997">
    <property type="entry name" value="SBP_2_dom"/>
</dbReference>
<proteinExistence type="predicted"/>
<gene>
    <name evidence="4" type="ORF">EDC14_1016101</name>
</gene>
<dbReference type="RefSeq" id="WP_132014930.1">
    <property type="nucleotide sequence ID" value="NZ_SLUN01000016.1"/>
</dbReference>
<sequence>MSKRRSYGLLALALLGLTLLSGCSWWQAFSGARPIGYQPIRIGLAMATLQEERWWRDREYLAERARQLGAELIVQNANNEQQEQYQQVEYLLSRGIDVLVIVPHDLNQAAAAVQLAKKAGIKVISYDRLIRNANLDLYISFDNIKVGELMAEYLVNRTPNGNYVIINGAPTDNNCYMFNQGYKNVLTNFIKDGRIRITFEAWADDWKPEIAYQYIQTLLSQKKPFNAVIAANDSLASAVIEALSEWRLAGKILVVGHDADLSGCQRIVEGTQLMTVYKPIRKLAYRAADLAVAMAGGKNYKTNHAPIFNGKHFVPSEIITPIPIDKENMDIIVRDGFHRKSEIYMNVPSHR</sequence>
<dbReference type="GO" id="GO:0030288">
    <property type="term" value="C:outer membrane-bounded periplasmic space"/>
    <property type="evidence" value="ECO:0007669"/>
    <property type="project" value="TreeGrafter"/>
</dbReference>
<dbReference type="AlphaFoldDB" id="A0A4R1RIP4"/>
<evidence type="ECO:0000259" key="3">
    <source>
        <dbReference type="Pfam" id="PF13407"/>
    </source>
</evidence>
<dbReference type="CDD" id="cd19991">
    <property type="entry name" value="PBP1_ABC_xylose_binding"/>
    <property type="match status" value="1"/>
</dbReference>
<organism evidence="4 5">
    <name type="scientific">Hydrogenispora ethanolica</name>
    <dbReference type="NCBI Taxonomy" id="1082276"/>
    <lineage>
        <taxon>Bacteria</taxon>
        <taxon>Bacillati</taxon>
        <taxon>Bacillota</taxon>
        <taxon>Hydrogenispora</taxon>
    </lineage>
</organism>
<protein>
    <submittedName>
        <fullName evidence="4">Xylose-binding protein</fullName>
    </submittedName>
</protein>
<comment type="subcellular location">
    <subcellularLocation>
        <location evidence="1">Cell envelope</location>
    </subcellularLocation>
</comment>
<dbReference type="InterPro" id="IPR028082">
    <property type="entry name" value="Peripla_BP_I"/>
</dbReference>
<dbReference type="SUPFAM" id="SSF53822">
    <property type="entry name" value="Periplasmic binding protein-like I"/>
    <property type="match status" value="1"/>
</dbReference>
<dbReference type="GO" id="GO:0030246">
    <property type="term" value="F:carbohydrate binding"/>
    <property type="evidence" value="ECO:0007669"/>
    <property type="project" value="TreeGrafter"/>
</dbReference>
<evidence type="ECO:0000256" key="2">
    <source>
        <dbReference type="ARBA" id="ARBA00022729"/>
    </source>
</evidence>
<dbReference type="Proteomes" id="UP000295008">
    <property type="component" value="Unassembled WGS sequence"/>
</dbReference>
<comment type="caution">
    <text evidence="4">The sequence shown here is derived from an EMBL/GenBank/DDBJ whole genome shotgun (WGS) entry which is preliminary data.</text>
</comment>
<name>A0A4R1RIP4_HYDET</name>